<dbReference type="GO" id="GO:0007094">
    <property type="term" value="P:mitotic spindle assembly checkpoint signaling"/>
    <property type="evidence" value="ECO:0007669"/>
    <property type="project" value="TreeGrafter"/>
</dbReference>
<evidence type="ECO:0000259" key="1">
    <source>
        <dbReference type="Pfam" id="PF20665"/>
    </source>
</evidence>
<dbReference type="Pfam" id="PF20665">
    <property type="entry name" value="Zw10_middle"/>
    <property type="match status" value="1"/>
</dbReference>
<dbReference type="GO" id="GO:0006888">
    <property type="term" value="P:endoplasmic reticulum to Golgi vesicle-mediated transport"/>
    <property type="evidence" value="ECO:0007669"/>
    <property type="project" value="TreeGrafter"/>
</dbReference>
<dbReference type="AlphaFoldDB" id="A0AAV5WQ97"/>
<proteinExistence type="predicted"/>
<feature type="non-terminal residue" evidence="4">
    <location>
        <position position="1"/>
    </location>
</feature>
<feature type="domain" description="Centromere/kinetochore protein zw10 C-terminal" evidence="2">
    <location>
        <begin position="441"/>
        <end position="571"/>
    </location>
</feature>
<dbReference type="EMBL" id="BTSY01000006">
    <property type="protein sequence ID" value="GMT33186.1"/>
    <property type="molecule type" value="Genomic_DNA"/>
</dbReference>
<organism evidence="4 5">
    <name type="scientific">Pristionchus fissidentatus</name>
    <dbReference type="NCBI Taxonomy" id="1538716"/>
    <lineage>
        <taxon>Eukaryota</taxon>
        <taxon>Metazoa</taxon>
        <taxon>Ecdysozoa</taxon>
        <taxon>Nematoda</taxon>
        <taxon>Chromadorea</taxon>
        <taxon>Rhabditida</taxon>
        <taxon>Rhabditina</taxon>
        <taxon>Diplogasteromorpha</taxon>
        <taxon>Diplogasteroidea</taxon>
        <taxon>Neodiplogasteridae</taxon>
        <taxon>Pristionchus</taxon>
    </lineage>
</organism>
<dbReference type="Proteomes" id="UP001432322">
    <property type="component" value="Unassembled WGS sequence"/>
</dbReference>
<dbReference type="InterPro" id="IPR048343">
    <property type="entry name" value="ZW10_C"/>
</dbReference>
<gene>
    <name evidence="4" type="ORF">PFISCL1PPCAC_24483</name>
</gene>
<dbReference type="InterPro" id="IPR055148">
    <property type="entry name" value="ZW10_C_2"/>
</dbReference>
<dbReference type="PANTHER" id="PTHR12205">
    <property type="entry name" value="CENTROMERE/KINETOCHORE PROTEIN ZW10"/>
    <property type="match status" value="1"/>
</dbReference>
<dbReference type="Pfam" id="PF22766">
    <property type="entry name" value="ZW10_C2"/>
    <property type="match status" value="1"/>
</dbReference>
<evidence type="ECO:0000259" key="2">
    <source>
        <dbReference type="Pfam" id="PF20666"/>
    </source>
</evidence>
<dbReference type="InterPro" id="IPR048344">
    <property type="entry name" value="Zw10_middle"/>
</dbReference>
<dbReference type="GO" id="GO:1990423">
    <property type="term" value="C:RZZ complex"/>
    <property type="evidence" value="ECO:0007669"/>
    <property type="project" value="TreeGrafter"/>
</dbReference>
<dbReference type="PANTHER" id="PTHR12205:SF0">
    <property type="entry name" value="CENTROMERE_KINETOCHORE PROTEIN ZW10 HOMOLOG"/>
    <property type="match status" value="1"/>
</dbReference>
<feature type="domain" description="Centromere/kinetochore protein zw10 middle" evidence="1">
    <location>
        <begin position="209"/>
        <end position="392"/>
    </location>
</feature>
<dbReference type="GO" id="GO:0005737">
    <property type="term" value="C:cytoplasm"/>
    <property type="evidence" value="ECO:0007669"/>
    <property type="project" value="GOC"/>
</dbReference>
<evidence type="ECO:0000259" key="3">
    <source>
        <dbReference type="Pfam" id="PF22766"/>
    </source>
</evidence>
<evidence type="ECO:0000313" key="4">
    <source>
        <dbReference type="EMBL" id="GMT33186.1"/>
    </source>
</evidence>
<keyword evidence="5" id="KW-1185">Reference proteome</keyword>
<comment type="caution">
    <text evidence="4">The sequence shown here is derived from an EMBL/GenBank/DDBJ whole genome shotgun (WGS) entry which is preliminary data.</text>
</comment>
<accession>A0AAV5WQ97</accession>
<reference evidence="4" key="1">
    <citation type="submission" date="2023-10" db="EMBL/GenBank/DDBJ databases">
        <title>Genome assembly of Pristionchus species.</title>
        <authorList>
            <person name="Yoshida K."/>
            <person name="Sommer R.J."/>
        </authorList>
    </citation>
    <scope>NUCLEOTIDE SEQUENCE</scope>
    <source>
        <strain evidence="4">RS5133</strain>
    </source>
</reference>
<feature type="domain" description="ZW10 C-terminal helical" evidence="3">
    <location>
        <begin position="590"/>
        <end position="733"/>
    </location>
</feature>
<dbReference type="InterPro" id="IPR046362">
    <property type="entry name" value="Zw10/DSL1_C_sf"/>
</dbReference>
<protein>
    <submittedName>
        <fullName evidence="4">Uncharacterized protein</fullName>
    </submittedName>
</protein>
<sequence>FSSGRVSSPEIMAASELTFLMDDVSKELAAVHESLRHKYVEFVPVLKTERTKILDTLTEMKESLGSRLDVIDRDLDDEKTISTIDEMTDLRGRSSRLRDCRELLDKFSTVEAAMEEMRVQLDNDTMKCAETIKFASSNLPKIEELTSLSEWTESTTMPITKILYGKVADFRNMLIGKLNSWFKLTFVFPPTRVPTITQMNVHVVDTREACVNISAMSNLHVLNDWLIKICDNMMRNMVDPIISCGGLSAVSTTNDPVNSQLFIFRVRGCKGKRKGEMNVEEIFSQLTTIFLHLNASLTEVEANYNSLSSMLMKFLFPQLQMAILKNVISPCAKSDAEIVETVKRAEKFRDEMVDAGLINDATPSFARFAETNGKVFTDRKCITRLARARELIMAPYVQLTTVGYGEEERDESKFDEDCEAALGISGKEASENEDASYPYFFRLLKCQISTTTSDLMDLVRDTVVEAVQAENEELAGRLMLTARNMVEMFLLLTESHATTLSSVPQMAAVYHNNCHFIGHRLMLMVFDIVNEKKSVIISSFRSFFASFIVHLRSSAQEVMSTQLLQIRRNLSTLLADSSMGDVSSIDKGANKCILQITSVSNVWKEVLPELVYCGAMSNIIGFFFDQLCHIVLTVEDITASDATFIANTLATTLRPIEKLLVIRGTPMLHKECTKPYFHFKEIVFMLNASLQDIDDRWCDGLGPLAEYLTVVEVRHLVKALFSNSEQRKRLLDRFY</sequence>
<dbReference type="Gene3D" id="1.10.357.150">
    <property type="match status" value="1"/>
</dbReference>
<evidence type="ECO:0000313" key="5">
    <source>
        <dbReference type="Proteomes" id="UP001432322"/>
    </source>
</evidence>
<dbReference type="Pfam" id="PF20666">
    <property type="entry name" value="ZW10_C"/>
    <property type="match status" value="1"/>
</dbReference>
<name>A0AAV5WQ97_9BILA</name>